<evidence type="ECO:0000256" key="1">
    <source>
        <dbReference type="SAM" id="SignalP"/>
    </source>
</evidence>
<accession>A0A380BYH9</accession>
<keyword evidence="1" id="KW-0732">Signal</keyword>
<name>A0A380BYH9_9GAMM</name>
<reference evidence="2 3" key="1">
    <citation type="submission" date="2018-06" db="EMBL/GenBank/DDBJ databases">
        <authorList>
            <consortium name="Pathogen Informatics"/>
            <person name="Doyle S."/>
        </authorList>
    </citation>
    <scope>NUCLEOTIDE SEQUENCE [LARGE SCALE GENOMIC DNA]</scope>
    <source>
        <strain evidence="2 3">NCTC10738</strain>
    </source>
</reference>
<keyword evidence="3" id="KW-1185">Reference proteome</keyword>
<organism evidence="2 3">
    <name type="scientific">Shewanella algae</name>
    <dbReference type="NCBI Taxonomy" id="38313"/>
    <lineage>
        <taxon>Bacteria</taxon>
        <taxon>Pseudomonadati</taxon>
        <taxon>Pseudomonadota</taxon>
        <taxon>Gammaproteobacteria</taxon>
        <taxon>Alteromonadales</taxon>
        <taxon>Shewanellaceae</taxon>
        <taxon>Shewanella</taxon>
    </lineage>
</organism>
<sequence length="297" mass="33064">MLTPHSINNSGLRLSLTLALLCCATTQAQAGEWSLNIGGFYSQSDTNMQVTDPLVGNDFDLDFESDLQLAENEFLPLFELGYRFNDRHHIYFDWKQLHRSAETQAVSRPFQIQIDDTVYDVKAGGQLGTTLNIDIARIGYGYDLFQGNGYNIGVSVGLHTMFIESSFEGSIGACATSELSGNICSAQPIPRLVDESVTAPLPNIGLFGDYELAPGWQFNLHAQYFSVRLDDLKGSLVDIRAGMKTTLSDRWDITLAYNYYKVDVDVRQSASDAAVKVADYNLYYSFIGPMLSISYRF</sequence>
<dbReference type="AlphaFoldDB" id="A0A380BYH9"/>
<evidence type="ECO:0000313" key="2">
    <source>
        <dbReference type="EMBL" id="SUJ09398.1"/>
    </source>
</evidence>
<dbReference type="Proteomes" id="UP000254069">
    <property type="component" value="Unassembled WGS sequence"/>
</dbReference>
<gene>
    <name evidence="2" type="ORF">NCTC10738_04171</name>
</gene>
<feature type="chain" id="PRO_5016656678" evidence="1">
    <location>
        <begin position="31"/>
        <end position="297"/>
    </location>
</feature>
<dbReference type="EMBL" id="UGYO01000002">
    <property type="protein sequence ID" value="SUJ09398.1"/>
    <property type="molecule type" value="Genomic_DNA"/>
</dbReference>
<feature type="signal peptide" evidence="1">
    <location>
        <begin position="1"/>
        <end position="30"/>
    </location>
</feature>
<protein>
    <submittedName>
        <fullName evidence="2">Uncharacterized protein</fullName>
    </submittedName>
</protein>
<dbReference type="RefSeq" id="WP_373455040.1">
    <property type="nucleotide sequence ID" value="NZ_AP024612.1"/>
</dbReference>
<evidence type="ECO:0000313" key="3">
    <source>
        <dbReference type="Proteomes" id="UP000254069"/>
    </source>
</evidence>
<proteinExistence type="predicted"/>